<feature type="signal peptide" evidence="1">
    <location>
        <begin position="1"/>
        <end position="40"/>
    </location>
</feature>
<dbReference type="OrthoDB" id="2572716at2"/>
<keyword evidence="1" id="KW-0732">Signal</keyword>
<dbReference type="PANTHER" id="PTHR33734:SF22">
    <property type="entry name" value="MEMBRANE-BOUND LYTIC MUREIN TRANSGLYCOSYLASE D"/>
    <property type="match status" value="1"/>
</dbReference>
<dbReference type="EMBL" id="QVTE01000016">
    <property type="protein sequence ID" value="RFU70437.1"/>
    <property type="molecule type" value="Genomic_DNA"/>
</dbReference>
<dbReference type="Gene3D" id="3.10.350.10">
    <property type="entry name" value="LysM domain"/>
    <property type="match status" value="2"/>
</dbReference>
<dbReference type="RefSeq" id="WP_117326019.1">
    <property type="nucleotide sequence ID" value="NZ_QVTE01000016.1"/>
</dbReference>
<comment type="caution">
    <text evidence="3">The sequence shown here is derived from an EMBL/GenBank/DDBJ whole genome shotgun (WGS) entry which is preliminary data.</text>
</comment>
<dbReference type="SUPFAM" id="SSF54106">
    <property type="entry name" value="LysM domain"/>
    <property type="match status" value="2"/>
</dbReference>
<gene>
    <name evidence="3" type="ORF">D0469_07580</name>
</gene>
<dbReference type="SMART" id="SM00257">
    <property type="entry name" value="LysM"/>
    <property type="match status" value="2"/>
</dbReference>
<feature type="chain" id="PRO_5016737142" evidence="1">
    <location>
        <begin position="41"/>
        <end position="213"/>
    </location>
</feature>
<accession>A0A372LR86</accession>
<keyword evidence="4" id="KW-1185">Reference proteome</keyword>
<dbReference type="CDD" id="cd00118">
    <property type="entry name" value="LysM"/>
    <property type="match status" value="2"/>
</dbReference>
<dbReference type="InterPro" id="IPR036779">
    <property type="entry name" value="LysM_dom_sf"/>
</dbReference>
<reference evidence="3 4" key="1">
    <citation type="submission" date="2018-08" db="EMBL/GenBank/DDBJ databases">
        <title>Bacillus chawlae sp. nov., Bacillus glennii sp. nov., and Bacillus saganii sp. nov. Isolated from the Vehicle Assembly Building at Kennedy Space Center where the Viking Spacecraft were Assembled.</title>
        <authorList>
            <person name="Seuylemezian A."/>
            <person name="Vaishampayan P."/>
        </authorList>
    </citation>
    <scope>NUCLEOTIDE SEQUENCE [LARGE SCALE GENOMIC DNA]</scope>
    <source>
        <strain evidence="3 4">V47-23a</strain>
    </source>
</reference>
<dbReference type="Proteomes" id="UP000264541">
    <property type="component" value="Unassembled WGS sequence"/>
</dbReference>
<sequence length="213" mass="23356">MIAQSNQIKNRNPKTPIRFVARTIGGILLCQFLFTGQAFASETYTVKKGDTWDRISKAAGYPASELMALNNKKNNFLAAGELIQLPESKKSAGQPALNNKSMPGATYTVVKGDTLYSIAERFGSTIKALKQENKLTKNSIKAGQKLKIQTLGETIAIIVGAADANSVEFKVDSEYQVFRVPNRSGEVFQGLKGKKVKLTYKKANNEIITYTVQ</sequence>
<evidence type="ECO:0000313" key="4">
    <source>
        <dbReference type="Proteomes" id="UP000264541"/>
    </source>
</evidence>
<evidence type="ECO:0000259" key="2">
    <source>
        <dbReference type="PROSITE" id="PS51782"/>
    </source>
</evidence>
<dbReference type="PANTHER" id="PTHR33734">
    <property type="entry name" value="LYSM DOMAIN-CONTAINING GPI-ANCHORED PROTEIN 2"/>
    <property type="match status" value="1"/>
</dbReference>
<feature type="domain" description="LysM" evidence="2">
    <location>
        <begin position="42"/>
        <end position="85"/>
    </location>
</feature>
<dbReference type="GO" id="GO:0008932">
    <property type="term" value="F:lytic endotransglycosylase activity"/>
    <property type="evidence" value="ECO:0007669"/>
    <property type="project" value="TreeGrafter"/>
</dbReference>
<evidence type="ECO:0000256" key="1">
    <source>
        <dbReference type="SAM" id="SignalP"/>
    </source>
</evidence>
<dbReference type="Pfam" id="PF01476">
    <property type="entry name" value="LysM"/>
    <property type="match status" value="2"/>
</dbReference>
<dbReference type="InterPro" id="IPR018392">
    <property type="entry name" value="LysM"/>
</dbReference>
<dbReference type="AlphaFoldDB" id="A0A372LR86"/>
<proteinExistence type="predicted"/>
<dbReference type="PROSITE" id="PS51782">
    <property type="entry name" value="LYSM"/>
    <property type="match status" value="2"/>
</dbReference>
<evidence type="ECO:0000313" key="3">
    <source>
        <dbReference type="EMBL" id="RFU70437.1"/>
    </source>
</evidence>
<name>A0A372LR86_9BACI</name>
<feature type="domain" description="LysM" evidence="2">
    <location>
        <begin position="105"/>
        <end position="148"/>
    </location>
</feature>
<protein>
    <submittedName>
        <fullName evidence="3">LysM peptidoglycan-binding domain-containing protein</fullName>
    </submittedName>
</protein>
<organism evidence="3 4">
    <name type="scientific">Peribacillus saganii</name>
    <dbReference type="NCBI Taxonomy" id="2303992"/>
    <lineage>
        <taxon>Bacteria</taxon>
        <taxon>Bacillati</taxon>
        <taxon>Bacillota</taxon>
        <taxon>Bacilli</taxon>
        <taxon>Bacillales</taxon>
        <taxon>Bacillaceae</taxon>
        <taxon>Peribacillus</taxon>
    </lineage>
</organism>